<comment type="caution">
    <text evidence="3">The sequence shown here is derived from an EMBL/GenBank/DDBJ whole genome shotgun (WGS) entry which is preliminary data.</text>
</comment>
<evidence type="ECO:0000313" key="4">
    <source>
        <dbReference type="Proteomes" id="UP000360750"/>
    </source>
</evidence>
<dbReference type="GeneID" id="60750023"/>
<dbReference type="PANTHER" id="PTHR36151">
    <property type="entry name" value="BLR2777 PROTEIN"/>
    <property type="match status" value="1"/>
</dbReference>
<accession>A0ABD7V2R3</accession>
<dbReference type="RefSeq" id="WP_230823871.1">
    <property type="nucleotide sequence ID" value="NZ_CAACYD010000006.1"/>
</dbReference>
<dbReference type="InterPro" id="IPR018713">
    <property type="entry name" value="MPAB/Lcp_cat_dom"/>
</dbReference>
<gene>
    <name evidence="3" type="ORF">NCTC8139_02015</name>
</gene>
<sequence>MADMQGVERGGVAARPADHGFFGPGSVTWKVWSYPTSLTVGFQRAVVIEELDPFLVAPVDHTAKIFTKPRQRYDNTLKYFATVAFADSGTAVRAAEMLTRTHAHIHGLEPVSGRPYDANDPAQQLWIHLTAWHSILYAYERFGPGRLTEEEESRYWEECAIAAELQTCAPSAVPRTREGIRRYFEAMRPRLAASEATQYAMEHLLDAHVMYPRMWFFLRPGGWVISRGLRAATLATMPRWQLRLAGIRQSRLTRALIVPVMRLSFHVAALSVTGQLALLKWISPATHPVVEPVLRDVPPHEPVTRTPGEAFAANGVRRPGELHAEFVARRTMHPVPDLPPSAPMAQPIPHHGRRPGGGAVPTSLRRPGRGSTPAGSAVALVDEGSLDR</sequence>
<dbReference type="PANTHER" id="PTHR36151:SF3">
    <property type="entry name" value="ER-BOUND OXYGENASE MPAB_MPAB'_RUBBER OXYGENASE CATALYTIC DOMAIN-CONTAINING PROTEIN"/>
    <property type="match status" value="1"/>
</dbReference>
<proteinExistence type="predicted"/>
<dbReference type="AlphaFoldDB" id="A0ABD7V2R3"/>
<name>A0ABD7V2R3_9ACTN</name>
<evidence type="ECO:0000256" key="1">
    <source>
        <dbReference type="SAM" id="MobiDB-lite"/>
    </source>
</evidence>
<evidence type="ECO:0000259" key="2">
    <source>
        <dbReference type="Pfam" id="PF09995"/>
    </source>
</evidence>
<feature type="region of interest" description="Disordered" evidence="1">
    <location>
        <begin position="333"/>
        <end position="388"/>
    </location>
</feature>
<reference evidence="3 4" key="1">
    <citation type="submission" date="2019-02" db="EMBL/GenBank/DDBJ databases">
        <authorList>
            <consortium name="Pathogen Informatics"/>
        </authorList>
    </citation>
    <scope>NUCLEOTIDE SEQUENCE [LARGE SCALE GENOMIC DNA]</scope>
    <source>
        <strain evidence="3 4">3012STDY6756503</strain>
    </source>
</reference>
<organism evidence="3 4">
    <name type="scientific">Gordonia paraffinivorans</name>
    <dbReference type="NCBI Taxonomy" id="175628"/>
    <lineage>
        <taxon>Bacteria</taxon>
        <taxon>Bacillati</taxon>
        <taxon>Actinomycetota</taxon>
        <taxon>Actinomycetes</taxon>
        <taxon>Mycobacteriales</taxon>
        <taxon>Gordoniaceae</taxon>
        <taxon>Gordonia</taxon>
    </lineage>
</organism>
<dbReference type="Pfam" id="PF09995">
    <property type="entry name" value="MPAB_Lcp_cat"/>
    <property type="match status" value="1"/>
</dbReference>
<evidence type="ECO:0000313" key="3">
    <source>
        <dbReference type="EMBL" id="VFA88470.1"/>
    </source>
</evidence>
<dbReference type="EMBL" id="CAACYD010000006">
    <property type="protein sequence ID" value="VFA88470.1"/>
    <property type="molecule type" value="Genomic_DNA"/>
</dbReference>
<dbReference type="Proteomes" id="UP000360750">
    <property type="component" value="Unassembled WGS sequence"/>
</dbReference>
<feature type="domain" description="ER-bound oxygenase mpaB/mpaB'/Rubber oxygenase catalytic" evidence="2">
    <location>
        <begin position="29"/>
        <end position="257"/>
    </location>
</feature>
<protein>
    <submittedName>
        <fullName evidence="3">Uncharacterized protein conserved in bacteria</fullName>
    </submittedName>
</protein>